<organism evidence="2 3">
    <name type="scientific">Marasmius crinis-equi</name>
    <dbReference type="NCBI Taxonomy" id="585013"/>
    <lineage>
        <taxon>Eukaryota</taxon>
        <taxon>Fungi</taxon>
        <taxon>Dikarya</taxon>
        <taxon>Basidiomycota</taxon>
        <taxon>Agaricomycotina</taxon>
        <taxon>Agaricomycetes</taxon>
        <taxon>Agaricomycetidae</taxon>
        <taxon>Agaricales</taxon>
        <taxon>Marasmiineae</taxon>
        <taxon>Marasmiaceae</taxon>
        <taxon>Marasmius</taxon>
    </lineage>
</organism>
<feature type="region of interest" description="Disordered" evidence="1">
    <location>
        <begin position="1"/>
        <end position="139"/>
    </location>
</feature>
<feature type="compositionally biased region" description="Polar residues" evidence="1">
    <location>
        <begin position="121"/>
        <end position="139"/>
    </location>
</feature>
<keyword evidence="3" id="KW-1185">Reference proteome</keyword>
<feature type="compositionally biased region" description="Basic residues" evidence="1">
    <location>
        <begin position="76"/>
        <end position="92"/>
    </location>
</feature>
<feature type="compositionally biased region" description="Polar residues" evidence="1">
    <location>
        <begin position="43"/>
        <end position="54"/>
    </location>
</feature>
<feature type="compositionally biased region" description="Basic and acidic residues" evidence="1">
    <location>
        <begin position="7"/>
        <end position="16"/>
    </location>
</feature>
<protein>
    <submittedName>
        <fullName evidence="2">Uncharacterized protein</fullName>
    </submittedName>
</protein>
<name>A0ABR3F2A8_9AGAR</name>
<dbReference type="Proteomes" id="UP001465976">
    <property type="component" value="Unassembled WGS sequence"/>
</dbReference>
<dbReference type="EMBL" id="JBAHYK010001159">
    <property type="protein sequence ID" value="KAL0569248.1"/>
    <property type="molecule type" value="Genomic_DNA"/>
</dbReference>
<evidence type="ECO:0000313" key="3">
    <source>
        <dbReference type="Proteomes" id="UP001465976"/>
    </source>
</evidence>
<reference evidence="2 3" key="1">
    <citation type="submission" date="2024-02" db="EMBL/GenBank/DDBJ databases">
        <title>A draft genome for the cacao thread blight pathogen Marasmius crinis-equi.</title>
        <authorList>
            <person name="Cohen S.P."/>
            <person name="Baruah I.K."/>
            <person name="Amoako-Attah I."/>
            <person name="Bukari Y."/>
            <person name="Meinhardt L.W."/>
            <person name="Bailey B.A."/>
        </authorList>
    </citation>
    <scope>NUCLEOTIDE SEQUENCE [LARGE SCALE GENOMIC DNA]</scope>
    <source>
        <strain evidence="2 3">GH-76</strain>
    </source>
</reference>
<feature type="compositionally biased region" description="Pro residues" evidence="1">
    <location>
        <begin position="27"/>
        <end position="39"/>
    </location>
</feature>
<gene>
    <name evidence="2" type="ORF">V5O48_012722</name>
</gene>
<feature type="compositionally biased region" description="Basic and acidic residues" evidence="1">
    <location>
        <begin position="93"/>
        <end position="107"/>
    </location>
</feature>
<evidence type="ECO:0000256" key="1">
    <source>
        <dbReference type="SAM" id="MobiDB-lite"/>
    </source>
</evidence>
<comment type="caution">
    <text evidence="2">The sequence shown here is derived from an EMBL/GenBank/DDBJ whole genome shotgun (WGS) entry which is preliminary data.</text>
</comment>
<evidence type="ECO:0000313" key="2">
    <source>
        <dbReference type="EMBL" id="KAL0569248.1"/>
    </source>
</evidence>
<accession>A0ABR3F2A8</accession>
<sequence>MAPSSNDVRDHREHLIDVPTNGHHSASPPPRATPSPLPTTPSVNSISLSVSPQIHSAALPSSPQPDTPQMSDAPMKKQKLPLKGFAAKKKRMREAEEAAKAAIKEKANAIPENTRSEFEDWSTTNTQERVQASDSANPQ</sequence>
<proteinExistence type="predicted"/>